<protein>
    <recommendedName>
        <fullName evidence="4">LemA family protein</fullName>
    </recommendedName>
</protein>
<name>A0ABV7VSZ5_9GAMM</name>
<dbReference type="EMBL" id="JBHRYB010000005">
    <property type="protein sequence ID" value="MFC3679651.1"/>
    <property type="molecule type" value="Genomic_DNA"/>
</dbReference>
<evidence type="ECO:0000313" key="2">
    <source>
        <dbReference type="EMBL" id="MFC3679651.1"/>
    </source>
</evidence>
<evidence type="ECO:0008006" key="4">
    <source>
        <dbReference type="Google" id="ProtNLM"/>
    </source>
</evidence>
<sequence>MSAIGLVVAIALPVMLVLLGLVVAGRRQQAQHQKRSQARAIKTAADDLLEALEFLMLVDGFKELQLVVLDRVAYFYQRYQQALPENDTLQSRDELDVEQYRQKIEAAGRVRKVLKSDREIRYAKQQFSRILKALGPMARQKMISETAMMEYRRYLRITLLEREVDTYTAQGEVAAKRADVVTATNYYKAAKKLLIEFDIQYPEKNDRIRDLTARAAALYNGEPHKEDALSRALSKEEDAHGKDEFGIPRDPAAEQKQKF</sequence>
<feature type="region of interest" description="Disordered" evidence="1">
    <location>
        <begin position="223"/>
        <end position="259"/>
    </location>
</feature>
<dbReference type="Proteomes" id="UP001595722">
    <property type="component" value="Unassembled WGS sequence"/>
</dbReference>
<keyword evidence="3" id="KW-1185">Reference proteome</keyword>
<proteinExistence type="predicted"/>
<accession>A0ABV7VSZ5</accession>
<reference evidence="3" key="1">
    <citation type="journal article" date="2019" name="Int. J. Syst. Evol. Microbiol.">
        <title>The Global Catalogue of Microorganisms (GCM) 10K type strain sequencing project: providing services to taxonomists for standard genome sequencing and annotation.</title>
        <authorList>
            <consortium name="The Broad Institute Genomics Platform"/>
            <consortium name="The Broad Institute Genome Sequencing Center for Infectious Disease"/>
            <person name="Wu L."/>
            <person name="Ma J."/>
        </authorList>
    </citation>
    <scope>NUCLEOTIDE SEQUENCE [LARGE SCALE GENOMIC DNA]</scope>
    <source>
        <strain evidence="3">KCTC 42424</strain>
    </source>
</reference>
<gene>
    <name evidence="2" type="ORF">ACFOMG_05930</name>
</gene>
<evidence type="ECO:0000313" key="3">
    <source>
        <dbReference type="Proteomes" id="UP001595722"/>
    </source>
</evidence>
<comment type="caution">
    <text evidence="2">The sequence shown here is derived from an EMBL/GenBank/DDBJ whole genome shotgun (WGS) entry which is preliminary data.</text>
</comment>
<evidence type="ECO:0000256" key="1">
    <source>
        <dbReference type="SAM" id="MobiDB-lite"/>
    </source>
</evidence>
<dbReference type="RefSeq" id="WP_376865397.1">
    <property type="nucleotide sequence ID" value="NZ_JBHRYB010000005.1"/>
</dbReference>
<organism evidence="2 3">
    <name type="scientific">Bacterioplanoides pacificum</name>
    <dbReference type="NCBI Taxonomy" id="1171596"/>
    <lineage>
        <taxon>Bacteria</taxon>
        <taxon>Pseudomonadati</taxon>
        <taxon>Pseudomonadota</taxon>
        <taxon>Gammaproteobacteria</taxon>
        <taxon>Oceanospirillales</taxon>
        <taxon>Oceanospirillaceae</taxon>
        <taxon>Bacterioplanoides</taxon>
    </lineage>
</organism>